<name>S3CSU7_GLAL2</name>
<feature type="region of interest" description="Disordered" evidence="1">
    <location>
        <begin position="1"/>
        <end position="54"/>
    </location>
</feature>
<evidence type="ECO:0000313" key="3">
    <source>
        <dbReference type="EMBL" id="EPE28735.1"/>
    </source>
</evidence>
<evidence type="ECO:0000256" key="1">
    <source>
        <dbReference type="SAM" id="MobiDB-lite"/>
    </source>
</evidence>
<dbReference type="OMA" id="RENTNVF"/>
<dbReference type="Proteomes" id="UP000016922">
    <property type="component" value="Unassembled WGS sequence"/>
</dbReference>
<dbReference type="AlphaFoldDB" id="S3CSU7"/>
<feature type="compositionally biased region" description="Polar residues" evidence="1">
    <location>
        <begin position="25"/>
        <end position="49"/>
    </location>
</feature>
<reference evidence="3 4" key="1">
    <citation type="journal article" date="2013" name="BMC Genomics">
        <title>Genomics-driven discovery of the pneumocandin biosynthetic gene cluster in the fungus Glarea lozoyensis.</title>
        <authorList>
            <person name="Chen L."/>
            <person name="Yue Q."/>
            <person name="Zhang X."/>
            <person name="Xiang M."/>
            <person name="Wang C."/>
            <person name="Li S."/>
            <person name="Che Y."/>
            <person name="Ortiz-Lopez F.J."/>
            <person name="Bills G.F."/>
            <person name="Liu X."/>
            <person name="An Z."/>
        </authorList>
    </citation>
    <scope>NUCLEOTIDE SEQUENCE [LARGE SCALE GENOMIC DNA]</scope>
    <source>
        <strain evidence="4">ATCC 20868 / MF5171</strain>
    </source>
</reference>
<protein>
    <recommendedName>
        <fullName evidence="2">GRF-like zinc ribbon domain-containing protein</fullName>
    </recommendedName>
</protein>
<dbReference type="InterPro" id="IPR056444">
    <property type="entry name" value="Zn_ribbon_GRF_2"/>
</dbReference>
<feature type="domain" description="GRF-like zinc ribbon" evidence="2">
    <location>
        <begin position="137"/>
        <end position="181"/>
    </location>
</feature>
<dbReference type="OrthoDB" id="4469945at2759"/>
<sequence>MCCFSRRADSSAWDSNDYAPRPSKLQPSTASSRWQASLAPNNEPKSISQKHGGYRENTNVFQTARPTGQNQPIQLQTPASTVFDNRQKLITQGTARTQDQDYDPGNQVARFTPAQSNDRKPFRPFGSHLSNHQQPNPPRCITCSSPLIHYITNASNENGNAGRPHWQCSWCPKFSYFDDSRGIHEDNPRCKCGLISRLMLAGREERVKNKRHLYYSCAQKRCGFWGLYRDEWDEPRVLREDEIHGFVKNGVI</sequence>
<accession>S3CSU7</accession>
<dbReference type="eggNOG" id="ENOG502SYG5">
    <property type="taxonomic scope" value="Eukaryota"/>
</dbReference>
<dbReference type="RefSeq" id="XP_008084643.1">
    <property type="nucleotide sequence ID" value="XM_008086452.1"/>
</dbReference>
<gene>
    <name evidence="3" type="ORF">GLAREA_09856</name>
</gene>
<evidence type="ECO:0000259" key="2">
    <source>
        <dbReference type="Pfam" id="PF23549"/>
    </source>
</evidence>
<dbReference type="EMBL" id="KE145368">
    <property type="protein sequence ID" value="EPE28735.1"/>
    <property type="molecule type" value="Genomic_DNA"/>
</dbReference>
<dbReference type="GeneID" id="19468903"/>
<dbReference type="HOGENOM" id="CLU_1102862_0_0_1"/>
<dbReference type="Pfam" id="PF23549">
    <property type="entry name" value="Zn_ribbon_GRF_2"/>
    <property type="match status" value="1"/>
</dbReference>
<proteinExistence type="predicted"/>
<keyword evidence="4" id="KW-1185">Reference proteome</keyword>
<organism evidence="3 4">
    <name type="scientific">Glarea lozoyensis (strain ATCC 20868 / MF5171)</name>
    <dbReference type="NCBI Taxonomy" id="1116229"/>
    <lineage>
        <taxon>Eukaryota</taxon>
        <taxon>Fungi</taxon>
        <taxon>Dikarya</taxon>
        <taxon>Ascomycota</taxon>
        <taxon>Pezizomycotina</taxon>
        <taxon>Leotiomycetes</taxon>
        <taxon>Helotiales</taxon>
        <taxon>Helotiaceae</taxon>
        <taxon>Glarea</taxon>
    </lineage>
</organism>
<evidence type="ECO:0000313" key="4">
    <source>
        <dbReference type="Proteomes" id="UP000016922"/>
    </source>
</evidence>
<dbReference type="KEGG" id="glz:GLAREA_09856"/>